<feature type="signal peptide" evidence="1">
    <location>
        <begin position="1"/>
        <end position="23"/>
    </location>
</feature>
<dbReference type="AlphaFoldDB" id="A0A4R7RTP9"/>
<keyword evidence="1" id="KW-0732">Signal</keyword>
<accession>A0A4R7RTP9</accession>
<organism evidence="2 3">
    <name type="scientific">Prosthecobacter fusiformis</name>
    <dbReference type="NCBI Taxonomy" id="48464"/>
    <lineage>
        <taxon>Bacteria</taxon>
        <taxon>Pseudomonadati</taxon>
        <taxon>Verrucomicrobiota</taxon>
        <taxon>Verrucomicrobiia</taxon>
        <taxon>Verrucomicrobiales</taxon>
        <taxon>Verrucomicrobiaceae</taxon>
        <taxon>Prosthecobacter</taxon>
    </lineage>
</organism>
<name>A0A4R7RTP9_9BACT</name>
<dbReference type="OrthoDB" id="624688at2"/>
<evidence type="ECO:0000313" key="3">
    <source>
        <dbReference type="Proteomes" id="UP000295662"/>
    </source>
</evidence>
<evidence type="ECO:0000256" key="1">
    <source>
        <dbReference type="SAM" id="SignalP"/>
    </source>
</evidence>
<comment type="caution">
    <text evidence="2">The sequence shown here is derived from an EMBL/GenBank/DDBJ whole genome shotgun (WGS) entry which is preliminary data.</text>
</comment>
<feature type="chain" id="PRO_5020472181" evidence="1">
    <location>
        <begin position="24"/>
        <end position="265"/>
    </location>
</feature>
<reference evidence="2 3" key="1">
    <citation type="submission" date="2019-03" db="EMBL/GenBank/DDBJ databases">
        <title>Genomic Encyclopedia of Archaeal and Bacterial Type Strains, Phase II (KMG-II): from individual species to whole genera.</title>
        <authorList>
            <person name="Goeker M."/>
        </authorList>
    </citation>
    <scope>NUCLEOTIDE SEQUENCE [LARGE SCALE GENOMIC DNA]</scope>
    <source>
        <strain evidence="2 3">ATCC 25309</strain>
    </source>
</reference>
<gene>
    <name evidence="2" type="ORF">EI77_03272</name>
</gene>
<dbReference type="SUPFAM" id="SSF69322">
    <property type="entry name" value="Tricorn protease domain 2"/>
    <property type="match status" value="1"/>
</dbReference>
<protein>
    <submittedName>
        <fullName evidence="2">Uncharacterized protein</fullName>
    </submittedName>
</protein>
<dbReference type="RefSeq" id="WP_133796295.1">
    <property type="nucleotide sequence ID" value="NZ_SOCA01000006.1"/>
</dbReference>
<keyword evidence="3" id="KW-1185">Reference proteome</keyword>
<dbReference type="EMBL" id="SOCA01000006">
    <property type="protein sequence ID" value="TDU68155.1"/>
    <property type="molecule type" value="Genomic_DNA"/>
</dbReference>
<evidence type="ECO:0000313" key="2">
    <source>
        <dbReference type="EMBL" id="TDU68155.1"/>
    </source>
</evidence>
<proteinExistence type="predicted"/>
<dbReference type="Proteomes" id="UP000295662">
    <property type="component" value="Unassembled WGS sequence"/>
</dbReference>
<sequence length="265" mass="28953">MTSSFFALAFSTVLLLLAPVLDASETFKPVACEGAYPKHLQGFCANGKDAYYWSWTDAIVKTGLDGRILKKVSAPSHQGDLCFHDGKVYVAVNLGKFNEPAGQADSWVFVFDADTLKELSRHPVPELVHGAGGMACKDGRFIIVGGLPPDTGENYIYEYDSQLRFIQKHILASGQTEKGIQTAEYADGSWWFGCYGKPAILLRADENFKFTGKWAFNASVGIARIAPNQFLVAENQAIKGVGNTARLRIAHAHPEQGLIIDPNQP</sequence>